<dbReference type="AlphaFoldDB" id="A0AAW1KNF5"/>
<feature type="compositionally biased region" description="Basic and acidic residues" evidence="1">
    <location>
        <begin position="67"/>
        <end position="82"/>
    </location>
</feature>
<evidence type="ECO:0000313" key="3">
    <source>
        <dbReference type="Proteomes" id="UP001458880"/>
    </source>
</evidence>
<evidence type="ECO:0000313" key="2">
    <source>
        <dbReference type="EMBL" id="KAK9721584.1"/>
    </source>
</evidence>
<organism evidence="2 3">
    <name type="scientific">Popillia japonica</name>
    <name type="common">Japanese beetle</name>
    <dbReference type="NCBI Taxonomy" id="7064"/>
    <lineage>
        <taxon>Eukaryota</taxon>
        <taxon>Metazoa</taxon>
        <taxon>Ecdysozoa</taxon>
        <taxon>Arthropoda</taxon>
        <taxon>Hexapoda</taxon>
        <taxon>Insecta</taxon>
        <taxon>Pterygota</taxon>
        <taxon>Neoptera</taxon>
        <taxon>Endopterygota</taxon>
        <taxon>Coleoptera</taxon>
        <taxon>Polyphaga</taxon>
        <taxon>Scarabaeiformia</taxon>
        <taxon>Scarabaeidae</taxon>
        <taxon>Rutelinae</taxon>
        <taxon>Popillia</taxon>
    </lineage>
</organism>
<comment type="caution">
    <text evidence="2">The sequence shown here is derived from an EMBL/GenBank/DDBJ whole genome shotgun (WGS) entry which is preliminary data.</text>
</comment>
<accession>A0AAW1KNF5</accession>
<keyword evidence="3" id="KW-1185">Reference proteome</keyword>
<dbReference type="Proteomes" id="UP001458880">
    <property type="component" value="Unassembled WGS sequence"/>
</dbReference>
<protein>
    <submittedName>
        <fullName evidence="2">Uncharacterized protein</fullName>
    </submittedName>
</protein>
<proteinExistence type="predicted"/>
<sequence>MWNREVCSVIAAIKHSNLDDLLQNREVCSVIAAIKHSNLDDLLHDKIKQERLIAERQGRIKESIERKDKHKFETRPGKKEENCYYTPNADRAKPENKTKKHRYTRLPPRNEEENFVLYASVIGMSQNIPGKIFRISRILRVKEKNAPESSETVVTSSREEDKEGNLNYFKEALINGKPIQAYVGQGSKCVLLRRSEAERLNLKYQPIQQNFIIRGYGSGEVKPLGKLKA</sequence>
<gene>
    <name evidence="2" type="ORF">QE152_g20809</name>
</gene>
<name>A0AAW1KNF5_POPJA</name>
<feature type="region of interest" description="Disordered" evidence="1">
    <location>
        <begin position="67"/>
        <end position="102"/>
    </location>
</feature>
<dbReference type="EMBL" id="JASPKY010000197">
    <property type="protein sequence ID" value="KAK9721584.1"/>
    <property type="molecule type" value="Genomic_DNA"/>
</dbReference>
<evidence type="ECO:0000256" key="1">
    <source>
        <dbReference type="SAM" id="MobiDB-lite"/>
    </source>
</evidence>
<reference evidence="2 3" key="1">
    <citation type="journal article" date="2024" name="BMC Genomics">
        <title>De novo assembly and annotation of Popillia japonica's genome with initial clues to its potential as an invasive pest.</title>
        <authorList>
            <person name="Cucini C."/>
            <person name="Boschi S."/>
            <person name="Funari R."/>
            <person name="Cardaioli E."/>
            <person name="Iannotti N."/>
            <person name="Marturano G."/>
            <person name="Paoli F."/>
            <person name="Bruttini M."/>
            <person name="Carapelli A."/>
            <person name="Frati F."/>
            <person name="Nardi F."/>
        </authorList>
    </citation>
    <scope>NUCLEOTIDE SEQUENCE [LARGE SCALE GENOMIC DNA]</scope>
    <source>
        <strain evidence="2">DMR45628</strain>
    </source>
</reference>